<name>X1QU95_9ZZZZ</name>
<evidence type="ECO:0000313" key="1">
    <source>
        <dbReference type="EMBL" id="GAI72137.1"/>
    </source>
</evidence>
<organism evidence="1">
    <name type="scientific">marine sediment metagenome</name>
    <dbReference type="NCBI Taxonomy" id="412755"/>
    <lineage>
        <taxon>unclassified sequences</taxon>
        <taxon>metagenomes</taxon>
        <taxon>ecological metagenomes</taxon>
    </lineage>
</organism>
<dbReference type="EMBL" id="BARW01001096">
    <property type="protein sequence ID" value="GAI72137.1"/>
    <property type="molecule type" value="Genomic_DNA"/>
</dbReference>
<accession>X1QU95</accession>
<protein>
    <submittedName>
        <fullName evidence="1">Uncharacterized protein</fullName>
    </submittedName>
</protein>
<sequence>MDYAVYISTAPSIYTEAKPKVTTIKLTKGLITGGFIYFPSGPAATLHLKVRRGVHQIIPANPGENYALDDCIVPLFPNIEIDEPPFDIDILTWNDSASIDHALTISLFIDDMAELGKKRSWLSKFLHKEEGLIPK</sequence>
<proteinExistence type="predicted"/>
<dbReference type="AlphaFoldDB" id="X1QU95"/>
<reference evidence="1" key="1">
    <citation type="journal article" date="2014" name="Front. Microbiol.">
        <title>High frequency of phylogenetically diverse reductive dehalogenase-homologous genes in deep subseafloor sedimentary metagenomes.</title>
        <authorList>
            <person name="Kawai M."/>
            <person name="Futagami T."/>
            <person name="Toyoda A."/>
            <person name="Takaki Y."/>
            <person name="Nishi S."/>
            <person name="Hori S."/>
            <person name="Arai W."/>
            <person name="Tsubouchi T."/>
            <person name="Morono Y."/>
            <person name="Uchiyama I."/>
            <person name="Ito T."/>
            <person name="Fujiyama A."/>
            <person name="Inagaki F."/>
            <person name="Takami H."/>
        </authorList>
    </citation>
    <scope>NUCLEOTIDE SEQUENCE</scope>
    <source>
        <strain evidence="1">Expedition CK06-06</strain>
    </source>
</reference>
<gene>
    <name evidence="1" type="ORF">S12H4_03767</name>
</gene>
<comment type="caution">
    <text evidence="1">The sequence shown here is derived from an EMBL/GenBank/DDBJ whole genome shotgun (WGS) entry which is preliminary data.</text>
</comment>